<dbReference type="EMBL" id="LS991951">
    <property type="protein sequence ID" value="SYV96805.1"/>
    <property type="molecule type" value="Genomic_DNA"/>
</dbReference>
<protein>
    <submittedName>
        <fullName evidence="1">Uncharacterized protein</fullName>
    </submittedName>
</protein>
<gene>
    <name evidence="1" type="ORF">NCTC10132_00139</name>
</gene>
<proteinExistence type="predicted"/>
<dbReference type="Proteomes" id="UP000257559">
    <property type="component" value="Chromosome"/>
</dbReference>
<feature type="non-terminal residue" evidence="1">
    <location>
        <position position="37"/>
    </location>
</feature>
<evidence type="ECO:0000313" key="2">
    <source>
        <dbReference type="Proteomes" id="UP000257559"/>
    </source>
</evidence>
<organism evidence="1 2">
    <name type="scientific">Mycoplasmopsis edwardii</name>
    <dbReference type="NCBI Taxonomy" id="53558"/>
    <lineage>
        <taxon>Bacteria</taxon>
        <taxon>Bacillati</taxon>
        <taxon>Mycoplasmatota</taxon>
        <taxon>Mycoplasmoidales</taxon>
        <taxon>Metamycoplasmataceae</taxon>
        <taxon>Mycoplasmopsis</taxon>
    </lineage>
</organism>
<accession>A0A3B0PPY2</accession>
<dbReference type="KEGG" id="medw:NCTC10132_00139"/>
<name>A0A3B0PPY2_9BACT</name>
<evidence type="ECO:0000313" key="1">
    <source>
        <dbReference type="EMBL" id="SYV96805.1"/>
    </source>
</evidence>
<dbReference type="AlphaFoldDB" id="A0A3B0PPY2"/>
<sequence length="37" mass="4362">MFINETVKVNLIKPFSGHDTLIVKVLENQEAQIMFQW</sequence>
<keyword evidence="2" id="KW-1185">Reference proteome</keyword>
<reference evidence="2" key="1">
    <citation type="submission" date="2018-06" db="EMBL/GenBank/DDBJ databases">
        <authorList>
            <consortium name="Pathogen Informatics"/>
        </authorList>
    </citation>
    <scope>NUCLEOTIDE SEQUENCE [LARGE SCALE GENOMIC DNA]</scope>
    <source>
        <strain evidence="2">NCTC10132</strain>
    </source>
</reference>